<organism evidence="1 2">
    <name type="scientific">Liparis tanakae</name>
    <name type="common">Tanaka's snailfish</name>
    <dbReference type="NCBI Taxonomy" id="230148"/>
    <lineage>
        <taxon>Eukaryota</taxon>
        <taxon>Metazoa</taxon>
        <taxon>Chordata</taxon>
        <taxon>Craniata</taxon>
        <taxon>Vertebrata</taxon>
        <taxon>Euteleostomi</taxon>
        <taxon>Actinopterygii</taxon>
        <taxon>Neopterygii</taxon>
        <taxon>Teleostei</taxon>
        <taxon>Neoteleostei</taxon>
        <taxon>Acanthomorphata</taxon>
        <taxon>Eupercaria</taxon>
        <taxon>Perciformes</taxon>
        <taxon>Cottioidei</taxon>
        <taxon>Cottales</taxon>
        <taxon>Liparidae</taxon>
        <taxon>Liparis</taxon>
    </lineage>
</organism>
<name>A0A4Z2JJ89_9TELE</name>
<comment type="caution">
    <text evidence="1">The sequence shown here is derived from an EMBL/GenBank/DDBJ whole genome shotgun (WGS) entry which is preliminary data.</text>
</comment>
<protein>
    <submittedName>
        <fullName evidence="1">Uncharacterized protein</fullName>
    </submittedName>
</protein>
<keyword evidence="2" id="KW-1185">Reference proteome</keyword>
<sequence>MTRILRVQPGLCFSPASQPLGGGLIHASLRLEFIVRLSLLLSEVLLVSLDVNVSGGQSPAFRQQQHSSSVIAFLISLLPRE</sequence>
<evidence type="ECO:0000313" key="2">
    <source>
        <dbReference type="Proteomes" id="UP000314294"/>
    </source>
</evidence>
<accession>A0A4Z2JJ89</accession>
<proteinExistence type="predicted"/>
<evidence type="ECO:0000313" key="1">
    <source>
        <dbReference type="EMBL" id="TNN89302.1"/>
    </source>
</evidence>
<reference evidence="1 2" key="1">
    <citation type="submission" date="2019-03" db="EMBL/GenBank/DDBJ databases">
        <title>First draft genome of Liparis tanakae, snailfish: a comprehensive survey of snailfish specific genes.</title>
        <authorList>
            <person name="Kim W."/>
            <person name="Song I."/>
            <person name="Jeong J.-H."/>
            <person name="Kim D."/>
            <person name="Kim S."/>
            <person name="Ryu S."/>
            <person name="Song J.Y."/>
            <person name="Lee S.K."/>
        </authorList>
    </citation>
    <scope>NUCLEOTIDE SEQUENCE [LARGE SCALE GENOMIC DNA]</scope>
    <source>
        <tissue evidence="1">Muscle</tissue>
    </source>
</reference>
<dbReference type="EMBL" id="SRLO01000002">
    <property type="protein sequence ID" value="TNN89302.1"/>
    <property type="molecule type" value="Genomic_DNA"/>
</dbReference>
<dbReference type="AlphaFoldDB" id="A0A4Z2JJ89"/>
<gene>
    <name evidence="1" type="ORF">EYF80_000590</name>
</gene>
<dbReference type="Proteomes" id="UP000314294">
    <property type="component" value="Unassembled WGS sequence"/>
</dbReference>